<evidence type="ECO:0000313" key="10">
    <source>
        <dbReference type="Proteomes" id="UP000298058"/>
    </source>
</evidence>
<dbReference type="GO" id="GO:0006643">
    <property type="term" value="P:membrane lipid metabolic process"/>
    <property type="evidence" value="ECO:0007669"/>
    <property type="project" value="TreeGrafter"/>
</dbReference>
<keyword evidence="5" id="KW-0443">Lipid metabolism</keyword>
<dbReference type="EMBL" id="RQHW01000010">
    <property type="protein sequence ID" value="TGN20595.1"/>
    <property type="molecule type" value="Genomic_DNA"/>
</dbReference>
<dbReference type="Proteomes" id="UP000298058">
    <property type="component" value="Unassembled WGS sequence"/>
</dbReference>
<dbReference type="PANTHER" id="PTHR21624">
    <property type="entry name" value="STEROL DESATURASE-RELATED PROTEIN"/>
    <property type="match status" value="1"/>
</dbReference>
<feature type="transmembrane region" description="Helical" evidence="7">
    <location>
        <begin position="43"/>
        <end position="71"/>
    </location>
</feature>
<gene>
    <name evidence="9" type="ORF">EHS15_03110</name>
</gene>
<dbReference type="RefSeq" id="WP_135759082.1">
    <property type="nucleotide sequence ID" value="NZ_RQHW01000010.1"/>
</dbReference>
<dbReference type="AlphaFoldDB" id="A0A4R9M3Z2"/>
<dbReference type="GO" id="GO:0012505">
    <property type="term" value="C:endomembrane system"/>
    <property type="evidence" value="ECO:0007669"/>
    <property type="project" value="UniProtKB-SubCell"/>
</dbReference>
<evidence type="ECO:0000256" key="7">
    <source>
        <dbReference type="SAM" id="Phobius"/>
    </source>
</evidence>
<name>A0A4R9M3Z2_9LEPT</name>
<dbReference type="GO" id="GO:0005506">
    <property type="term" value="F:iron ion binding"/>
    <property type="evidence" value="ECO:0007669"/>
    <property type="project" value="InterPro"/>
</dbReference>
<feature type="transmembrane region" description="Helical" evidence="7">
    <location>
        <begin position="12"/>
        <end position="31"/>
    </location>
</feature>
<keyword evidence="2 7" id="KW-0812">Transmembrane</keyword>
<protein>
    <submittedName>
        <fullName evidence="9">Fatty acid hydroxylase family protein</fullName>
    </submittedName>
</protein>
<evidence type="ECO:0000259" key="8">
    <source>
        <dbReference type="Pfam" id="PF04116"/>
    </source>
</evidence>
<dbReference type="Pfam" id="PF04116">
    <property type="entry name" value="FA_hydroxylase"/>
    <property type="match status" value="1"/>
</dbReference>
<feature type="domain" description="Fatty acid hydroxylase" evidence="8">
    <location>
        <begin position="89"/>
        <end position="223"/>
    </location>
</feature>
<dbReference type="InterPro" id="IPR006694">
    <property type="entry name" value="Fatty_acid_hydroxylase"/>
</dbReference>
<reference evidence="9" key="1">
    <citation type="journal article" date="2019" name="PLoS Negl. Trop. Dis.">
        <title>Revisiting the worldwide diversity of Leptospira species in the environment.</title>
        <authorList>
            <person name="Vincent A.T."/>
            <person name="Schiettekatte O."/>
            <person name="Bourhy P."/>
            <person name="Veyrier F.J."/>
            <person name="Picardeau M."/>
        </authorList>
    </citation>
    <scope>NUCLEOTIDE SEQUENCE [LARGE SCALE GENOMIC DNA]</scope>
    <source>
        <strain evidence="9">201300427</strain>
    </source>
</reference>
<dbReference type="GO" id="GO:0050479">
    <property type="term" value="F:glyceryl-ether monooxygenase activity"/>
    <property type="evidence" value="ECO:0007669"/>
    <property type="project" value="TreeGrafter"/>
</dbReference>
<feature type="transmembrane region" description="Helical" evidence="7">
    <location>
        <begin position="341"/>
        <end position="359"/>
    </location>
</feature>
<proteinExistence type="predicted"/>
<dbReference type="PANTHER" id="PTHR21624:SF1">
    <property type="entry name" value="ALKYLGLYCEROL MONOOXYGENASE"/>
    <property type="match status" value="1"/>
</dbReference>
<evidence type="ECO:0000256" key="6">
    <source>
        <dbReference type="ARBA" id="ARBA00023136"/>
    </source>
</evidence>
<keyword evidence="4" id="KW-0560">Oxidoreductase</keyword>
<comment type="caution">
    <text evidence="9">The sequence shown here is derived from an EMBL/GenBank/DDBJ whole genome shotgun (WGS) entry which is preliminary data.</text>
</comment>
<comment type="subcellular location">
    <subcellularLocation>
        <location evidence="1">Endomembrane system</location>
        <topology evidence="1">Multi-pass membrane protein</topology>
    </subcellularLocation>
</comment>
<feature type="transmembrane region" description="Helical" evidence="7">
    <location>
        <begin position="316"/>
        <end position="334"/>
    </location>
</feature>
<evidence type="ECO:0000313" key="9">
    <source>
        <dbReference type="EMBL" id="TGN20595.1"/>
    </source>
</evidence>
<evidence type="ECO:0000256" key="4">
    <source>
        <dbReference type="ARBA" id="ARBA00023002"/>
    </source>
</evidence>
<dbReference type="OrthoDB" id="9770329at2"/>
<evidence type="ECO:0000256" key="2">
    <source>
        <dbReference type="ARBA" id="ARBA00022692"/>
    </source>
</evidence>
<keyword evidence="6 7" id="KW-0472">Membrane</keyword>
<keyword evidence="3 7" id="KW-1133">Transmembrane helix</keyword>
<accession>A0A4R9M3Z2</accession>
<sequence>MLENFTPPPFVTYAIPGFFILIGLEVALGAWKNRQLYRLNDSIADLSTGIISQLWGLFQKGVGLFAFFYIYEHFGLFKDFLTVSNPLAWLLCLVLQDLCYYWSHRLSHEVNFFWAGHVIHHHSEEYNLVVALRQTGLGGIVSWIFYVPLALIGFDPWLYLATGQLNLIYQFWVHTKAVGNLGTIAEYILSTPSHHRVHHAINPKYIDRNHGGIFILWDRMFGTFQVEEEECVYGTVKPLRSFNPVYANYHYYWELIQQSFRAKGILNKIKVFLMPPGWFPSENGKPSGFLPIPEVSPKSFVKYDPNPSAEVRSYTTAWFVGVLLLSFAFLLFIAKFDFLSQVLFAAWVTLSLVSINAMIEGKSWGGSLEIARLILGFVLLGYFGLGWVSYSIGTMFLLMAGIHFYRTQDPKRANVKLQPQN</sequence>
<dbReference type="GO" id="GO:0016020">
    <property type="term" value="C:membrane"/>
    <property type="evidence" value="ECO:0007669"/>
    <property type="project" value="GOC"/>
</dbReference>
<dbReference type="InterPro" id="IPR051689">
    <property type="entry name" value="Sterol_desaturase/TMEM195"/>
</dbReference>
<evidence type="ECO:0000256" key="5">
    <source>
        <dbReference type="ARBA" id="ARBA00023098"/>
    </source>
</evidence>
<feature type="transmembrane region" description="Helical" evidence="7">
    <location>
        <begin position="379"/>
        <end position="402"/>
    </location>
</feature>
<dbReference type="GO" id="GO:0008610">
    <property type="term" value="P:lipid biosynthetic process"/>
    <property type="evidence" value="ECO:0007669"/>
    <property type="project" value="InterPro"/>
</dbReference>
<evidence type="ECO:0000256" key="3">
    <source>
        <dbReference type="ARBA" id="ARBA00022989"/>
    </source>
</evidence>
<keyword evidence="10" id="KW-1185">Reference proteome</keyword>
<feature type="transmembrane region" description="Helical" evidence="7">
    <location>
        <begin position="140"/>
        <end position="160"/>
    </location>
</feature>
<evidence type="ECO:0000256" key="1">
    <source>
        <dbReference type="ARBA" id="ARBA00004127"/>
    </source>
</evidence>
<organism evidence="9 10">
    <name type="scientific">Leptospira idonii</name>
    <dbReference type="NCBI Taxonomy" id="1193500"/>
    <lineage>
        <taxon>Bacteria</taxon>
        <taxon>Pseudomonadati</taxon>
        <taxon>Spirochaetota</taxon>
        <taxon>Spirochaetia</taxon>
        <taxon>Leptospirales</taxon>
        <taxon>Leptospiraceae</taxon>
        <taxon>Leptospira</taxon>
    </lineage>
</organism>